<dbReference type="Gene3D" id="3.80.10.10">
    <property type="entry name" value="Ribonuclease Inhibitor"/>
    <property type="match status" value="1"/>
</dbReference>
<dbReference type="Pfam" id="PF05729">
    <property type="entry name" value="NACHT"/>
    <property type="match status" value="1"/>
</dbReference>
<dbReference type="Gene3D" id="3.40.50.300">
    <property type="entry name" value="P-loop containing nucleotide triphosphate hydrolases"/>
    <property type="match status" value="1"/>
</dbReference>
<feature type="domain" description="NACHT" evidence="3">
    <location>
        <begin position="44"/>
        <end position="378"/>
    </location>
</feature>
<keyword evidence="2" id="KW-0067">ATP-binding</keyword>
<dbReference type="EMBL" id="OBDY01000006">
    <property type="protein sequence ID" value="SNY41877.1"/>
    <property type="molecule type" value="Genomic_DNA"/>
</dbReference>
<dbReference type="InterPro" id="IPR027417">
    <property type="entry name" value="P-loop_NTPase"/>
</dbReference>
<evidence type="ECO:0000313" key="4">
    <source>
        <dbReference type="EMBL" id="SNY41877.1"/>
    </source>
</evidence>
<dbReference type="SUPFAM" id="SSF52540">
    <property type="entry name" value="P-loop containing nucleoside triphosphate hydrolases"/>
    <property type="match status" value="1"/>
</dbReference>
<evidence type="ECO:0000256" key="2">
    <source>
        <dbReference type="ARBA" id="ARBA00022840"/>
    </source>
</evidence>
<keyword evidence="5" id="KW-1185">Reference proteome</keyword>
<dbReference type="PROSITE" id="PS50837">
    <property type="entry name" value="NACHT"/>
    <property type="match status" value="1"/>
</dbReference>
<evidence type="ECO:0000259" key="3">
    <source>
        <dbReference type="PROSITE" id="PS50837"/>
    </source>
</evidence>
<dbReference type="InterPro" id="IPR032675">
    <property type="entry name" value="LRR_dom_sf"/>
</dbReference>
<proteinExistence type="predicted"/>
<dbReference type="InterPro" id="IPR007111">
    <property type="entry name" value="NACHT_NTPase"/>
</dbReference>
<dbReference type="PANTHER" id="PTHR46844:SF1">
    <property type="entry name" value="SLR5058 PROTEIN"/>
    <property type="match status" value="1"/>
</dbReference>
<reference evidence="4 5" key="1">
    <citation type="submission" date="2017-09" db="EMBL/GenBank/DDBJ databases">
        <authorList>
            <person name="Ehlers B."/>
            <person name="Leendertz F.H."/>
        </authorList>
    </citation>
    <scope>NUCLEOTIDE SEQUENCE [LARGE SCALE GENOMIC DNA]</scope>
    <source>
        <strain evidence="4 5">CGMCC 4.6857</strain>
    </source>
</reference>
<dbReference type="Proteomes" id="UP000219612">
    <property type="component" value="Unassembled WGS sequence"/>
</dbReference>
<organism evidence="4 5">
    <name type="scientific">Paractinoplanes atraurantiacus</name>
    <dbReference type="NCBI Taxonomy" id="1036182"/>
    <lineage>
        <taxon>Bacteria</taxon>
        <taxon>Bacillati</taxon>
        <taxon>Actinomycetota</taxon>
        <taxon>Actinomycetes</taxon>
        <taxon>Micromonosporales</taxon>
        <taxon>Micromonosporaceae</taxon>
        <taxon>Paractinoplanes</taxon>
    </lineage>
</organism>
<accession>A0A285I1X9</accession>
<sequence length="846" mass="93667">MYGATVSDSSRAYPLSVAYLSLHASQATGDDRLVSVEELAGTSDRIFIRGQAGLGKTTLLQWIAVNSARRTFPDHLSSWNATVPFFVPLRRFAIGPLPAPEDFVNEVGRHIAEEMPAGWVHEQLRSGSGVVLVDGIDELPDDRRPHARRWISQLIAAFPRARYVVTSRPGAVPAEWLGDDDFRVVELAPMDRQSVTVFVERWHRAMLEQARTLEQRESILDYQRRLLRAIDRNRHLRQIVAYPLLCALTCALHKDRRGQLPSSRMELYEVALHMLLERRDEERQIKALNTLSRTEKMLLLQDLAYWLMRNGQSDAATEEALERIALKLRKMPHVALDEHATYQVLLERSGLIREPTHHRMDFIHRTFQEYLAAKEAVGEGDLGFLVLRADQDQWHETIVMAAGHTKAKGSKTLIEGLLGKADKSTNNTQRAIMQLLALACLETSAECPQDTQAAVLEVTKNLLPPEDALYADMLAQAGSLSLDLLMKSNPGSERQISLTISAIGKIGDPVAIDFLAQYAGSKSRTVREALVSAWQYFDPAVYAARVLHEVQFEPSEYVIIPDLNMLGFLHLLKNIRHIKMRSAPDSPPVDLSFARDNSGLTGIHVGSCIDLSPLAGSTVTQLTISSQADLELDLRPLADMPELHSLTISGKNLKNARNLTGLGKLRALSGPIRLISQFAQAPSAPPITRLVVSDLNQRDSLEFLSRWTDSVNHVDLIGDCPDDLTLLTHMKHLSRLAFIGSNKPVDNTAISQLVTLNRIQIGCPPDIINSALPSLAGLENLRFIDLISFKEGTIDLSPLAGLEGLSITLSLGNHSELKGADGVSGLTVSGGRRPGKEGFLRRLWKG</sequence>
<evidence type="ECO:0000313" key="5">
    <source>
        <dbReference type="Proteomes" id="UP000219612"/>
    </source>
</evidence>
<keyword evidence="1" id="KW-0547">Nucleotide-binding</keyword>
<evidence type="ECO:0000256" key="1">
    <source>
        <dbReference type="ARBA" id="ARBA00022741"/>
    </source>
</evidence>
<dbReference type="GO" id="GO:0005524">
    <property type="term" value="F:ATP binding"/>
    <property type="evidence" value="ECO:0007669"/>
    <property type="project" value="UniProtKB-KW"/>
</dbReference>
<name>A0A285I1X9_9ACTN</name>
<protein>
    <submittedName>
        <fullName evidence="4">NACHT domain-containing protein</fullName>
    </submittedName>
</protein>
<gene>
    <name evidence="4" type="ORF">SAMN05421748_106218</name>
</gene>
<dbReference type="PANTHER" id="PTHR46844">
    <property type="entry name" value="SLR5058 PROTEIN"/>
    <property type="match status" value="1"/>
</dbReference>
<dbReference type="AlphaFoldDB" id="A0A285I1X9"/>